<comment type="caution">
    <text evidence="2">The sequence shown here is derived from an EMBL/GenBank/DDBJ whole genome shotgun (WGS) entry which is preliminary data.</text>
</comment>
<evidence type="ECO:0000256" key="1">
    <source>
        <dbReference type="SAM" id="Phobius"/>
    </source>
</evidence>
<feature type="transmembrane region" description="Helical" evidence="1">
    <location>
        <begin position="20"/>
        <end position="42"/>
    </location>
</feature>
<organism evidence="2">
    <name type="scientific">Caldilinea aerophila</name>
    <dbReference type="NCBI Taxonomy" id="133453"/>
    <lineage>
        <taxon>Bacteria</taxon>
        <taxon>Bacillati</taxon>
        <taxon>Chloroflexota</taxon>
        <taxon>Caldilineae</taxon>
        <taxon>Caldilineales</taxon>
        <taxon>Caldilineaceae</taxon>
        <taxon>Caldilinea</taxon>
    </lineage>
</organism>
<keyword evidence="1" id="KW-0472">Membrane</keyword>
<feature type="transmembrane region" description="Helical" evidence="1">
    <location>
        <begin position="139"/>
        <end position="158"/>
    </location>
</feature>
<name>A0A7C1FID5_9CHLR</name>
<evidence type="ECO:0000313" key="2">
    <source>
        <dbReference type="EMBL" id="HDX33479.1"/>
    </source>
</evidence>
<dbReference type="AlphaFoldDB" id="A0A7C1FID5"/>
<protein>
    <submittedName>
        <fullName evidence="2">Uncharacterized protein</fullName>
    </submittedName>
</protein>
<feature type="transmembrane region" description="Helical" evidence="1">
    <location>
        <begin position="106"/>
        <end position="127"/>
    </location>
</feature>
<feature type="transmembrane region" description="Helical" evidence="1">
    <location>
        <begin position="49"/>
        <end position="69"/>
    </location>
</feature>
<dbReference type="EMBL" id="DSMG01000194">
    <property type="protein sequence ID" value="HDX33479.1"/>
    <property type="molecule type" value="Genomic_DNA"/>
</dbReference>
<keyword evidence="1" id="KW-0812">Transmembrane</keyword>
<sequence>MMVETFWGDPETVLGEEAFAVALTAVFTLSFTASGGVQWLLLRRRFERIGGWVLASGVGGLLVGILYFALMGVVSETASEIIHNGLAGVVVGLLQRRILRRQVASAHLWIVAAAVAFVMAGGGAAIISALTGMDSGTSSIFGVLAMSALTGSMMVWLLRQPPRPEFVAPCVLINC</sequence>
<feature type="transmembrane region" description="Helical" evidence="1">
    <location>
        <begin position="81"/>
        <end position="99"/>
    </location>
</feature>
<keyword evidence="1" id="KW-1133">Transmembrane helix</keyword>
<reference evidence="2" key="1">
    <citation type="journal article" date="2020" name="mSystems">
        <title>Genome- and Community-Level Interaction Insights into Carbon Utilization and Element Cycling Functions of Hydrothermarchaeota in Hydrothermal Sediment.</title>
        <authorList>
            <person name="Zhou Z."/>
            <person name="Liu Y."/>
            <person name="Xu W."/>
            <person name="Pan J."/>
            <person name="Luo Z.H."/>
            <person name="Li M."/>
        </authorList>
    </citation>
    <scope>NUCLEOTIDE SEQUENCE [LARGE SCALE GENOMIC DNA]</scope>
    <source>
        <strain evidence="2">SpSt-289</strain>
    </source>
</reference>
<proteinExistence type="predicted"/>
<accession>A0A7C1FID5</accession>
<gene>
    <name evidence="2" type="ORF">ENQ20_18640</name>
</gene>